<dbReference type="VEuPathDB" id="FungiDB:PV08_00935"/>
<dbReference type="InterPro" id="IPR052413">
    <property type="entry name" value="SUR7_domain"/>
</dbReference>
<dbReference type="OrthoDB" id="4159154at2759"/>
<dbReference type="GO" id="GO:0031505">
    <property type="term" value="P:fungal-type cell wall organization"/>
    <property type="evidence" value="ECO:0007669"/>
    <property type="project" value="TreeGrafter"/>
</dbReference>
<feature type="transmembrane region" description="Helical" evidence="1">
    <location>
        <begin position="171"/>
        <end position="191"/>
    </location>
</feature>
<protein>
    <submittedName>
        <fullName evidence="2">Uncharacterized protein</fullName>
    </submittedName>
</protein>
<dbReference type="AlphaFoldDB" id="A0A0D2BPB3"/>
<dbReference type="InterPro" id="IPR009571">
    <property type="entry name" value="SUR7/Rim9-like_fungi"/>
</dbReference>
<dbReference type="PANTHER" id="PTHR28019:SF7">
    <property type="entry name" value="SUR7 PROTEIN"/>
    <property type="match status" value="1"/>
</dbReference>
<feature type="transmembrane region" description="Helical" evidence="1">
    <location>
        <begin position="203"/>
        <end position="228"/>
    </location>
</feature>
<keyword evidence="1" id="KW-0472">Membrane</keyword>
<evidence type="ECO:0000313" key="3">
    <source>
        <dbReference type="Proteomes" id="UP000053328"/>
    </source>
</evidence>
<name>A0A0D2BPB3_9EURO</name>
<proteinExistence type="predicted"/>
<dbReference type="EMBL" id="KN847492">
    <property type="protein sequence ID" value="KIW20360.1"/>
    <property type="molecule type" value="Genomic_DNA"/>
</dbReference>
<dbReference type="STRING" id="91928.A0A0D2BPB3"/>
<dbReference type="GO" id="GO:0051285">
    <property type="term" value="C:cell cortex of cell tip"/>
    <property type="evidence" value="ECO:0007669"/>
    <property type="project" value="TreeGrafter"/>
</dbReference>
<dbReference type="HOGENOM" id="CLU_064532_0_0_1"/>
<dbReference type="Pfam" id="PF06687">
    <property type="entry name" value="SUR7"/>
    <property type="match status" value="1"/>
</dbReference>
<dbReference type="GeneID" id="27328018"/>
<keyword evidence="3" id="KW-1185">Reference proteome</keyword>
<evidence type="ECO:0000256" key="1">
    <source>
        <dbReference type="SAM" id="Phobius"/>
    </source>
</evidence>
<evidence type="ECO:0000313" key="2">
    <source>
        <dbReference type="EMBL" id="KIW20360.1"/>
    </source>
</evidence>
<dbReference type="GO" id="GO:0005886">
    <property type="term" value="C:plasma membrane"/>
    <property type="evidence" value="ECO:0007669"/>
    <property type="project" value="InterPro"/>
</dbReference>
<gene>
    <name evidence="2" type="ORF">PV08_00935</name>
</gene>
<keyword evidence="1" id="KW-1133">Transmembrane helix</keyword>
<reference evidence="2 3" key="1">
    <citation type="submission" date="2015-01" db="EMBL/GenBank/DDBJ databases">
        <title>The Genome Sequence of Exophiala spinifera CBS89968.</title>
        <authorList>
            <consortium name="The Broad Institute Genomics Platform"/>
            <person name="Cuomo C."/>
            <person name="de Hoog S."/>
            <person name="Gorbushina A."/>
            <person name="Stielow B."/>
            <person name="Teixiera M."/>
            <person name="Abouelleil A."/>
            <person name="Chapman S.B."/>
            <person name="Priest M."/>
            <person name="Young S.K."/>
            <person name="Wortman J."/>
            <person name="Nusbaum C."/>
            <person name="Birren B."/>
        </authorList>
    </citation>
    <scope>NUCLEOTIDE SEQUENCE [LARGE SCALE GENOMIC DNA]</scope>
    <source>
        <strain evidence="2 3">CBS 89968</strain>
    </source>
</reference>
<keyword evidence="1" id="KW-0812">Transmembrane</keyword>
<dbReference type="Proteomes" id="UP000053328">
    <property type="component" value="Unassembled WGS sequence"/>
</dbReference>
<organism evidence="2 3">
    <name type="scientific">Exophiala spinifera</name>
    <dbReference type="NCBI Taxonomy" id="91928"/>
    <lineage>
        <taxon>Eukaryota</taxon>
        <taxon>Fungi</taxon>
        <taxon>Dikarya</taxon>
        <taxon>Ascomycota</taxon>
        <taxon>Pezizomycotina</taxon>
        <taxon>Eurotiomycetes</taxon>
        <taxon>Chaetothyriomycetidae</taxon>
        <taxon>Chaetothyriales</taxon>
        <taxon>Herpotrichiellaceae</taxon>
        <taxon>Exophiala</taxon>
    </lineage>
</organism>
<dbReference type="RefSeq" id="XP_016240576.1">
    <property type="nucleotide sequence ID" value="XM_016375300.1"/>
</dbReference>
<sequence>MRFSSVLTLACSIAALVLTLLCLFAGSSKSFLQDADLLTLNISRIGHGSLFNTTDGDGGALDNILNSLESDLNDLVNDFSSDIATALDLPDFFNVHVMDFCEGTYTPNATLHNAKENITECSNRTVGFHFEPTKIVQEHLPDGVTLDDIHWPDEITDAEKAVKVASVAMTVLYIIGVAFAGIAVLAALAGIFMNGRLSAMINFLIDVLAFLSIGIASAISTAVIVKAVDAVNKHGHDVGIAASKGGKFLGMTWAATAVMLLASAVSSAQCCAPRSKSRRYGEKDPY</sequence>
<dbReference type="PANTHER" id="PTHR28019">
    <property type="entry name" value="CELL MEMBRANE PROTEIN YLR413W-RELATED"/>
    <property type="match status" value="1"/>
</dbReference>
<accession>A0A0D2BPB3</accession>